<reference evidence="3" key="1">
    <citation type="submission" date="2020-05" db="EMBL/GenBank/DDBJ databases">
        <title>Frigoriglobus tundricola gen. nov., sp. nov., a psychrotolerant cellulolytic planctomycete of the family Gemmataceae with two divergent copies of 16S rRNA gene.</title>
        <authorList>
            <person name="Kulichevskaya I.S."/>
            <person name="Ivanova A.A."/>
            <person name="Naumoff D.G."/>
            <person name="Beletsky A.V."/>
            <person name="Rijpstra W.I.C."/>
            <person name="Sinninghe Damste J.S."/>
            <person name="Mardanov A.V."/>
            <person name="Ravin N.V."/>
            <person name="Dedysh S.N."/>
        </authorList>
    </citation>
    <scope>NUCLEOTIDE SEQUENCE [LARGE SCALE GENOMIC DNA]</scope>
    <source>
        <strain evidence="3">PL17</strain>
    </source>
</reference>
<accession>A0A6M5YSA3</accession>
<keyword evidence="3" id="KW-1185">Reference proteome</keyword>
<proteinExistence type="predicted"/>
<feature type="transmembrane region" description="Helical" evidence="1">
    <location>
        <begin position="92"/>
        <end position="113"/>
    </location>
</feature>
<gene>
    <name evidence="2" type="ORF">FTUN_4517</name>
</gene>
<organism evidence="2 3">
    <name type="scientific">Frigoriglobus tundricola</name>
    <dbReference type="NCBI Taxonomy" id="2774151"/>
    <lineage>
        <taxon>Bacteria</taxon>
        <taxon>Pseudomonadati</taxon>
        <taxon>Planctomycetota</taxon>
        <taxon>Planctomycetia</taxon>
        <taxon>Gemmatales</taxon>
        <taxon>Gemmataceae</taxon>
        <taxon>Frigoriglobus</taxon>
    </lineage>
</organism>
<evidence type="ECO:0000313" key="2">
    <source>
        <dbReference type="EMBL" id="QJW96957.1"/>
    </source>
</evidence>
<name>A0A6M5YSA3_9BACT</name>
<keyword evidence="1" id="KW-0812">Transmembrane</keyword>
<keyword evidence="1" id="KW-1133">Transmembrane helix</keyword>
<evidence type="ECO:0008006" key="4">
    <source>
        <dbReference type="Google" id="ProtNLM"/>
    </source>
</evidence>
<dbReference type="Proteomes" id="UP000503447">
    <property type="component" value="Chromosome"/>
</dbReference>
<dbReference type="EMBL" id="CP053452">
    <property type="protein sequence ID" value="QJW96957.1"/>
    <property type="molecule type" value="Genomic_DNA"/>
</dbReference>
<dbReference type="AlphaFoldDB" id="A0A6M5YSA3"/>
<protein>
    <recommendedName>
        <fullName evidence="4">Transmembrane protein</fullName>
    </recommendedName>
</protein>
<keyword evidence="1" id="KW-0472">Membrane</keyword>
<evidence type="ECO:0000256" key="1">
    <source>
        <dbReference type="SAM" id="Phobius"/>
    </source>
</evidence>
<feature type="transmembrane region" description="Helical" evidence="1">
    <location>
        <begin position="57"/>
        <end position="80"/>
    </location>
</feature>
<dbReference type="KEGG" id="ftj:FTUN_4517"/>
<sequence length="172" mass="17991">MRAHNNKADVVAVFENQDDADEAVLQLRLSGFRDRQIGYYGRHLDGTAEDLLEHDRWFGGAVVGGVIGAALGAVAAPALAWLMAAPTGPHDLFGLAITSAVVGALFLSFIGGWMGMSVARRSVALPESGAADGAFVLALMAGAARDRAWGIIRRFGGHEPHAGVTMPRAATI</sequence>
<evidence type="ECO:0000313" key="3">
    <source>
        <dbReference type="Proteomes" id="UP000503447"/>
    </source>
</evidence>
<dbReference type="RefSeq" id="WP_171472443.1">
    <property type="nucleotide sequence ID" value="NZ_CP053452.2"/>
</dbReference>